<sequence length="629" mass="71702">MYGRTPRGIMSVLKELVQEVKTTYQYVIDLERRIYDSCQLAAAKSSENADTATIYADRGAELRSLKPDDKVLVLLPQTKNKLLMRWQGPYIVRERISKVDYVVNVKGIDKVYHINILKLYHEREEEGNAFMSLGVALINDDCSSQTETMSLKIPPMVQSEYVKDVNVSNTIPDHIRTHLDTLLTNNADILTDLPGQSDLGNHAIKLKDEQPINIRPYPIPLHGEETVIKEVKTMLDMGVIEPSNSPYSSPIVLVKKPDGTNRFCIDFRRLNGKTIMDKETIPNQEDLFVKLSKASIFSKIDLTKGYWQIPMDDSSKQYTAFQTPIGLMQWKFMPFGLSNAPATFARTMRLLLDGIPNVISYFDDILIYTQDWMSHLKTLDAVLSRLAKHGFTARPTKMYIGFEEIEFLGHVVGKGKLRPEIVKVERILKLSTPKTKKQVKCLLGLLGYYRKFIDNFANICNPLTELLRKGSPEKIEWTQECEDALNKIKHLFSTSPILALPDLTKQFVVRTDASDSGIGGVLLQQWDDDLLPCAYVSRKLLDREKKYSIIEREMLAIVFALSGFAKYLLLTEFVVESDHRPLQYLQKGKANNSRLMRWSLCLQEFRFSIRAIPGSENCEADVLSRLTAD</sequence>
<dbReference type="InterPro" id="IPR041373">
    <property type="entry name" value="RT_RNaseH"/>
</dbReference>
<name>A0AAV3YWS4_9GAST</name>
<comment type="caution">
    <text evidence="8">The sequence shown here is derived from an EMBL/GenBank/DDBJ whole genome shotgun (WGS) entry which is preliminary data.</text>
</comment>
<reference evidence="8 9" key="1">
    <citation type="journal article" date="2021" name="Elife">
        <title>Chloroplast acquisition without the gene transfer in kleptoplastic sea slugs, Plakobranchus ocellatus.</title>
        <authorList>
            <person name="Maeda T."/>
            <person name="Takahashi S."/>
            <person name="Yoshida T."/>
            <person name="Shimamura S."/>
            <person name="Takaki Y."/>
            <person name="Nagai Y."/>
            <person name="Toyoda A."/>
            <person name="Suzuki Y."/>
            <person name="Arimoto A."/>
            <person name="Ishii H."/>
            <person name="Satoh N."/>
            <person name="Nishiyama T."/>
            <person name="Hasebe M."/>
            <person name="Maruyama T."/>
            <person name="Minagawa J."/>
            <person name="Obokata J."/>
            <person name="Shigenobu S."/>
        </authorList>
    </citation>
    <scope>NUCLEOTIDE SEQUENCE [LARGE SCALE GENOMIC DNA]</scope>
</reference>
<dbReference type="SUPFAM" id="SSF56672">
    <property type="entry name" value="DNA/RNA polymerases"/>
    <property type="match status" value="1"/>
</dbReference>
<evidence type="ECO:0000256" key="2">
    <source>
        <dbReference type="ARBA" id="ARBA00022695"/>
    </source>
</evidence>
<evidence type="ECO:0000259" key="7">
    <source>
        <dbReference type="PROSITE" id="PS50878"/>
    </source>
</evidence>
<keyword evidence="3" id="KW-0540">Nuclease</keyword>
<keyword evidence="5" id="KW-0378">Hydrolase</keyword>
<evidence type="ECO:0000313" key="9">
    <source>
        <dbReference type="Proteomes" id="UP000735302"/>
    </source>
</evidence>
<evidence type="ECO:0000256" key="1">
    <source>
        <dbReference type="ARBA" id="ARBA00022679"/>
    </source>
</evidence>
<evidence type="ECO:0000256" key="6">
    <source>
        <dbReference type="ARBA" id="ARBA00022918"/>
    </source>
</evidence>
<keyword evidence="2" id="KW-0548">Nucleotidyltransferase</keyword>
<dbReference type="Gene3D" id="3.10.10.10">
    <property type="entry name" value="HIV Type 1 Reverse Transcriptase, subunit A, domain 1"/>
    <property type="match status" value="1"/>
</dbReference>
<dbReference type="GO" id="GO:0004519">
    <property type="term" value="F:endonuclease activity"/>
    <property type="evidence" value="ECO:0007669"/>
    <property type="project" value="UniProtKB-KW"/>
</dbReference>
<proteinExistence type="predicted"/>
<evidence type="ECO:0000256" key="4">
    <source>
        <dbReference type="ARBA" id="ARBA00022759"/>
    </source>
</evidence>
<dbReference type="EMBL" id="BLXT01001714">
    <property type="protein sequence ID" value="GFN87508.1"/>
    <property type="molecule type" value="Genomic_DNA"/>
</dbReference>
<protein>
    <submittedName>
        <fullName evidence="8">Reverse transcriptase</fullName>
    </submittedName>
</protein>
<keyword evidence="1" id="KW-0808">Transferase</keyword>
<dbReference type="InterPro" id="IPR043128">
    <property type="entry name" value="Rev_trsase/Diguanyl_cyclase"/>
</dbReference>
<dbReference type="CDD" id="cd09274">
    <property type="entry name" value="RNase_HI_RT_Ty3"/>
    <property type="match status" value="1"/>
</dbReference>
<gene>
    <name evidence="8" type="ORF">PoB_001401400</name>
</gene>
<accession>A0AAV3YWS4</accession>
<dbReference type="FunFam" id="3.30.70.270:FF:000026">
    <property type="entry name" value="Transposon Ty3-G Gag-Pol polyprotein"/>
    <property type="match status" value="1"/>
</dbReference>
<dbReference type="Proteomes" id="UP000735302">
    <property type="component" value="Unassembled WGS sequence"/>
</dbReference>
<feature type="domain" description="Reverse transcriptase" evidence="7">
    <location>
        <begin position="235"/>
        <end position="412"/>
    </location>
</feature>
<evidence type="ECO:0000256" key="5">
    <source>
        <dbReference type="ARBA" id="ARBA00022801"/>
    </source>
</evidence>
<dbReference type="InterPro" id="IPR000477">
    <property type="entry name" value="RT_dom"/>
</dbReference>
<dbReference type="CDD" id="cd01647">
    <property type="entry name" value="RT_LTR"/>
    <property type="match status" value="1"/>
</dbReference>
<organism evidence="8 9">
    <name type="scientific">Plakobranchus ocellatus</name>
    <dbReference type="NCBI Taxonomy" id="259542"/>
    <lineage>
        <taxon>Eukaryota</taxon>
        <taxon>Metazoa</taxon>
        <taxon>Spiralia</taxon>
        <taxon>Lophotrochozoa</taxon>
        <taxon>Mollusca</taxon>
        <taxon>Gastropoda</taxon>
        <taxon>Heterobranchia</taxon>
        <taxon>Euthyneura</taxon>
        <taxon>Panpulmonata</taxon>
        <taxon>Sacoglossa</taxon>
        <taxon>Placobranchoidea</taxon>
        <taxon>Plakobranchidae</taxon>
        <taxon>Plakobranchus</taxon>
    </lineage>
</organism>
<dbReference type="Pfam" id="PF00078">
    <property type="entry name" value="RVT_1"/>
    <property type="match status" value="1"/>
</dbReference>
<dbReference type="GO" id="GO:0016787">
    <property type="term" value="F:hydrolase activity"/>
    <property type="evidence" value="ECO:0007669"/>
    <property type="project" value="UniProtKB-KW"/>
</dbReference>
<dbReference type="PROSITE" id="PS50878">
    <property type="entry name" value="RT_POL"/>
    <property type="match status" value="1"/>
</dbReference>
<evidence type="ECO:0000313" key="8">
    <source>
        <dbReference type="EMBL" id="GFN87508.1"/>
    </source>
</evidence>
<dbReference type="InterPro" id="IPR050951">
    <property type="entry name" value="Retrovirus_Pol_polyprotein"/>
</dbReference>
<dbReference type="PANTHER" id="PTHR37984:SF5">
    <property type="entry name" value="PROTEIN NYNRIN-LIKE"/>
    <property type="match status" value="1"/>
</dbReference>
<dbReference type="AlphaFoldDB" id="A0AAV3YWS4"/>
<dbReference type="Gene3D" id="3.30.70.270">
    <property type="match status" value="2"/>
</dbReference>
<dbReference type="Pfam" id="PF17917">
    <property type="entry name" value="RT_RNaseH"/>
    <property type="match status" value="1"/>
</dbReference>
<keyword evidence="4" id="KW-0255">Endonuclease</keyword>
<dbReference type="GO" id="GO:0003964">
    <property type="term" value="F:RNA-directed DNA polymerase activity"/>
    <property type="evidence" value="ECO:0007669"/>
    <property type="project" value="UniProtKB-KW"/>
</dbReference>
<dbReference type="InterPro" id="IPR043502">
    <property type="entry name" value="DNA/RNA_pol_sf"/>
</dbReference>
<keyword evidence="6 8" id="KW-0695">RNA-directed DNA polymerase</keyword>
<keyword evidence="9" id="KW-1185">Reference proteome</keyword>
<dbReference type="PANTHER" id="PTHR37984">
    <property type="entry name" value="PROTEIN CBG26694"/>
    <property type="match status" value="1"/>
</dbReference>
<evidence type="ECO:0000256" key="3">
    <source>
        <dbReference type="ARBA" id="ARBA00022722"/>
    </source>
</evidence>
<dbReference type="FunFam" id="3.10.20.370:FF:000001">
    <property type="entry name" value="Retrovirus-related Pol polyprotein from transposon 17.6-like protein"/>
    <property type="match status" value="1"/>
</dbReference>